<organism evidence="1 2">
    <name type="scientific">Enterococcus faecium</name>
    <name type="common">Streptococcus faecium</name>
    <dbReference type="NCBI Taxonomy" id="1352"/>
    <lineage>
        <taxon>Bacteria</taxon>
        <taxon>Bacillati</taxon>
        <taxon>Bacillota</taxon>
        <taxon>Bacilli</taxon>
        <taxon>Lactobacillales</taxon>
        <taxon>Enterococcaceae</taxon>
        <taxon>Enterococcus</taxon>
    </lineage>
</organism>
<dbReference type="AlphaFoldDB" id="A0AB73PSK0"/>
<dbReference type="Gene3D" id="2.60.120.10">
    <property type="entry name" value="Jelly Rolls"/>
    <property type="match status" value="1"/>
</dbReference>
<dbReference type="EMBL" id="NGLB01000001">
    <property type="protein sequence ID" value="OTN99134.1"/>
    <property type="molecule type" value="Genomic_DNA"/>
</dbReference>
<sequence length="56" mass="6454">MRTSFSKRPGIPYIEGKETKKLSCTIPKGQESYYTVKKEIILHAGDQYTIEPNIKH</sequence>
<proteinExistence type="predicted"/>
<name>A0AB73PSK0_ENTFC</name>
<reference evidence="1 2" key="1">
    <citation type="submission" date="2017-05" db="EMBL/GenBank/DDBJ databases">
        <title>The Genome Sequence of Enterococcus faecium 6F2_DIV0138.</title>
        <authorList>
            <consortium name="The Broad Institute Genomics Platform"/>
            <consortium name="The Broad Institute Genomic Center for Infectious Diseases"/>
            <person name="Earl A."/>
            <person name="Manson A."/>
            <person name="Schwartman J."/>
            <person name="Gilmore M."/>
            <person name="Abouelleil A."/>
            <person name="Cao P."/>
            <person name="Chapman S."/>
            <person name="Cusick C."/>
            <person name="Shea T."/>
            <person name="Young S."/>
            <person name="Neafsey D."/>
            <person name="Nusbaum C."/>
            <person name="Birren B."/>
        </authorList>
    </citation>
    <scope>NUCLEOTIDE SEQUENCE [LARGE SCALE GENOMIC DNA]</scope>
    <source>
        <strain evidence="1 2">6F2_DIV0138</strain>
    </source>
</reference>
<comment type="caution">
    <text evidence="1">The sequence shown here is derived from an EMBL/GenBank/DDBJ whole genome shotgun (WGS) entry which is preliminary data.</text>
</comment>
<accession>A0AB73PSK0</accession>
<dbReference type="Proteomes" id="UP000194737">
    <property type="component" value="Unassembled WGS sequence"/>
</dbReference>
<dbReference type="InterPro" id="IPR014710">
    <property type="entry name" value="RmlC-like_jellyroll"/>
</dbReference>
<protein>
    <submittedName>
        <fullName evidence="1">Uncharacterized protein</fullName>
    </submittedName>
</protein>
<evidence type="ECO:0000313" key="1">
    <source>
        <dbReference type="EMBL" id="OTN99134.1"/>
    </source>
</evidence>
<evidence type="ECO:0000313" key="2">
    <source>
        <dbReference type="Proteomes" id="UP000194737"/>
    </source>
</evidence>
<gene>
    <name evidence="1" type="ORF">A5804_000620</name>
</gene>